<protein>
    <submittedName>
        <fullName evidence="2">Uncharacterized protein</fullName>
    </submittedName>
</protein>
<evidence type="ECO:0000313" key="3">
    <source>
        <dbReference type="Proteomes" id="UP001501578"/>
    </source>
</evidence>
<gene>
    <name evidence="2" type="ORF">GCM10009560_56480</name>
</gene>
<feature type="region of interest" description="Disordered" evidence="1">
    <location>
        <begin position="29"/>
        <end position="104"/>
    </location>
</feature>
<comment type="caution">
    <text evidence="2">The sequence shown here is derived from an EMBL/GenBank/DDBJ whole genome shotgun (WGS) entry which is preliminary data.</text>
</comment>
<reference evidence="2 3" key="1">
    <citation type="journal article" date="2019" name="Int. J. Syst. Evol. Microbiol.">
        <title>The Global Catalogue of Microorganisms (GCM) 10K type strain sequencing project: providing services to taxonomists for standard genome sequencing and annotation.</title>
        <authorList>
            <consortium name="The Broad Institute Genomics Platform"/>
            <consortium name="The Broad Institute Genome Sequencing Center for Infectious Disease"/>
            <person name="Wu L."/>
            <person name="Ma J."/>
        </authorList>
    </citation>
    <scope>NUCLEOTIDE SEQUENCE [LARGE SCALE GENOMIC DNA]</scope>
    <source>
        <strain evidence="2 3">JCM 11136</strain>
    </source>
</reference>
<dbReference type="EMBL" id="BAAAHQ010000035">
    <property type="protein sequence ID" value="GAA0943274.1"/>
    <property type="molecule type" value="Genomic_DNA"/>
</dbReference>
<keyword evidence="3" id="KW-1185">Reference proteome</keyword>
<evidence type="ECO:0000256" key="1">
    <source>
        <dbReference type="SAM" id="MobiDB-lite"/>
    </source>
</evidence>
<name>A0ABN1QJ10_9ACTN</name>
<evidence type="ECO:0000313" key="2">
    <source>
        <dbReference type="EMBL" id="GAA0943274.1"/>
    </source>
</evidence>
<sequence>MVPIVIGGLLLVFLGAAAVVLVTVFTARTATVDPDKRQPLPTASVSQPGSAPVPSGPAETAPIPPGAPSGPGVTTPDLQNPPPGPDGTTPDLHGPPSGNAPQAP</sequence>
<accession>A0ABN1QJ10</accession>
<feature type="compositionally biased region" description="Low complexity" evidence="1">
    <location>
        <begin position="86"/>
        <end position="96"/>
    </location>
</feature>
<dbReference type="Proteomes" id="UP001501578">
    <property type="component" value="Unassembled WGS sequence"/>
</dbReference>
<organism evidence="2 3">
    <name type="scientific">Nonomuraea longicatena</name>
    <dbReference type="NCBI Taxonomy" id="83682"/>
    <lineage>
        <taxon>Bacteria</taxon>
        <taxon>Bacillati</taxon>
        <taxon>Actinomycetota</taxon>
        <taxon>Actinomycetes</taxon>
        <taxon>Streptosporangiales</taxon>
        <taxon>Streptosporangiaceae</taxon>
        <taxon>Nonomuraea</taxon>
    </lineage>
</organism>
<proteinExistence type="predicted"/>